<sequence>MVIRNFRFEHNKNTLQSYSICKQLKSHLTRCILEQFSIKALKCGQILHW</sequence>
<dbReference type="AlphaFoldDB" id="A0A0E9SBB1"/>
<evidence type="ECO:0000313" key="1">
    <source>
        <dbReference type="EMBL" id="JAH38512.1"/>
    </source>
</evidence>
<proteinExistence type="predicted"/>
<organism evidence="1">
    <name type="scientific">Anguilla anguilla</name>
    <name type="common">European freshwater eel</name>
    <name type="synonym">Muraena anguilla</name>
    <dbReference type="NCBI Taxonomy" id="7936"/>
    <lineage>
        <taxon>Eukaryota</taxon>
        <taxon>Metazoa</taxon>
        <taxon>Chordata</taxon>
        <taxon>Craniata</taxon>
        <taxon>Vertebrata</taxon>
        <taxon>Euteleostomi</taxon>
        <taxon>Actinopterygii</taxon>
        <taxon>Neopterygii</taxon>
        <taxon>Teleostei</taxon>
        <taxon>Anguilliformes</taxon>
        <taxon>Anguillidae</taxon>
        <taxon>Anguilla</taxon>
    </lineage>
</organism>
<accession>A0A0E9SBB1</accession>
<protein>
    <submittedName>
        <fullName evidence="1">Uncharacterized protein</fullName>
    </submittedName>
</protein>
<name>A0A0E9SBB1_ANGAN</name>
<reference evidence="1" key="2">
    <citation type="journal article" date="2015" name="Fish Shellfish Immunol.">
        <title>Early steps in the European eel (Anguilla anguilla)-Vibrio vulnificus interaction in the gills: Role of the RtxA13 toxin.</title>
        <authorList>
            <person name="Callol A."/>
            <person name="Pajuelo D."/>
            <person name="Ebbesson L."/>
            <person name="Teles M."/>
            <person name="MacKenzie S."/>
            <person name="Amaro C."/>
        </authorList>
    </citation>
    <scope>NUCLEOTIDE SEQUENCE</scope>
</reference>
<reference evidence="1" key="1">
    <citation type="submission" date="2014-11" db="EMBL/GenBank/DDBJ databases">
        <authorList>
            <person name="Amaro Gonzalez C."/>
        </authorList>
    </citation>
    <scope>NUCLEOTIDE SEQUENCE</scope>
</reference>
<dbReference type="EMBL" id="GBXM01070065">
    <property type="protein sequence ID" value="JAH38512.1"/>
    <property type="molecule type" value="Transcribed_RNA"/>
</dbReference>